<keyword evidence="2 9" id="KW-0723">Serine/threonine-protein kinase</keyword>
<dbReference type="GO" id="GO:0004674">
    <property type="term" value="F:protein serine/threonine kinase activity"/>
    <property type="evidence" value="ECO:0007669"/>
    <property type="project" value="UniProtKB-KW"/>
</dbReference>
<dbReference type="Proteomes" id="UP000515512">
    <property type="component" value="Chromosome"/>
</dbReference>
<keyword evidence="3" id="KW-0808">Transferase</keyword>
<dbReference type="EC" id="2.7.11.1" evidence="1"/>
<keyword evidence="6" id="KW-0067">ATP-binding</keyword>
<protein>
    <recommendedName>
        <fullName evidence="1">non-specific serine/threonine protein kinase</fullName>
        <ecNumber evidence="1">2.7.11.1</ecNumber>
    </recommendedName>
</protein>
<dbReference type="SMART" id="SM00220">
    <property type="entry name" value="S_TKc"/>
    <property type="match status" value="1"/>
</dbReference>
<dbReference type="Gene3D" id="3.30.200.20">
    <property type="entry name" value="Phosphorylase Kinase, domain 1"/>
    <property type="match status" value="1"/>
</dbReference>
<dbReference type="Pfam" id="PF00069">
    <property type="entry name" value="Pkinase"/>
    <property type="match status" value="1"/>
</dbReference>
<gene>
    <name evidence="9" type="ORF">H0264_08280</name>
</gene>
<dbReference type="PANTHER" id="PTHR43289">
    <property type="entry name" value="MITOGEN-ACTIVATED PROTEIN KINASE KINASE KINASE 20-RELATED"/>
    <property type="match status" value="1"/>
</dbReference>
<evidence type="ECO:0000313" key="10">
    <source>
        <dbReference type="Proteomes" id="UP000515512"/>
    </source>
</evidence>
<evidence type="ECO:0000256" key="6">
    <source>
        <dbReference type="ARBA" id="ARBA00022840"/>
    </source>
</evidence>
<keyword evidence="4" id="KW-0547">Nucleotide-binding</keyword>
<evidence type="ECO:0000256" key="4">
    <source>
        <dbReference type="ARBA" id="ARBA00022741"/>
    </source>
</evidence>
<dbReference type="PROSITE" id="PS50011">
    <property type="entry name" value="PROTEIN_KINASE_DOM"/>
    <property type="match status" value="1"/>
</dbReference>
<accession>A0A7D6ZMI8</accession>
<name>A0A7D6ZMI8_9NOCA</name>
<dbReference type="InterPro" id="IPR008271">
    <property type="entry name" value="Ser/Thr_kinase_AS"/>
</dbReference>
<organism evidence="9 10">
    <name type="scientific">Nocardia huaxiensis</name>
    <dbReference type="NCBI Taxonomy" id="2755382"/>
    <lineage>
        <taxon>Bacteria</taxon>
        <taxon>Bacillati</taxon>
        <taxon>Actinomycetota</taxon>
        <taxon>Actinomycetes</taxon>
        <taxon>Mycobacteriales</taxon>
        <taxon>Nocardiaceae</taxon>
        <taxon>Nocardia</taxon>
    </lineage>
</organism>
<keyword evidence="10" id="KW-1185">Reference proteome</keyword>
<dbReference type="EMBL" id="CP059399">
    <property type="protein sequence ID" value="QLY34207.1"/>
    <property type="molecule type" value="Genomic_DNA"/>
</dbReference>
<dbReference type="InterPro" id="IPR000719">
    <property type="entry name" value="Prot_kinase_dom"/>
</dbReference>
<evidence type="ECO:0000313" key="9">
    <source>
        <dbReference type="EMBL" id="QLY34207.1"/>
    </source>
</evidence>
<evidence type="ECO:0000256" key="2">
    <source>
        <dbReference type="ARBA" id="ARBA00022527"/>
    </source>
</evidence>
<dbReference type="PANTHER" id="PTHR43289:SF6">
    <property type="entry name" value="SERINE_THREONINE-PROTEIN KINASE NEKL-3"/>
    <property type="match status" value="1"/>
</dbReference>
<evidence type="ECO:0000256" key="7">
    <source>
        <dbReference type="SAM" id="MobiDB-lite"/>
    </source>
</evidence>
<dbReference type="InterPro" id="IPR011009">
    <property type="entry name" value="Kinase-like_dom_sf"/>
</dbReference>
<keyword evidence="5 9" id="KW-0418">Kinase</keyword>
<sequence length="482" mass="51477">MGAVYLAAHPRLPRRDALKVLPARHGDDPGFRARFLREAELATRLDHPNIVAVRDRGVEDGCLWITMQFVDGMDAAELLGGHPNGLPVPTALHIVAETACGLDEAHRAGLLHRDVKPGNILLEPQSAGPDRVYVTDFGIARATREDTRLTETGTVLATLAYAAPEQIAASATLDHRVDVYALGATLYELLTGRKPFPRPTAAAVMHAHLCEPAPRVTEHAPHLPSAIDEVIGRAMAKRPEDRYPTCGDLVAAVRAAMHGQVLPPLPAMRPSGRNRRAGWRIGIAGTVVAMAAGAGVVALQNYSEDETGAAQGMPNATTTPASPAPSPGGGGIGWGGYQFVVDALPSLLPATPMTSGHQGIRCIPVDADLRQIAISAATGSEVRLHCRGNKDPLDWMLLSCNANRYPRSMPQYADVTVQGDERWERSSGRGRVVWGTAPSPAGTSGVLDVLFDDPARNFCLLNVYGGTEGQILADRWWRDAPL</sequence>
<dbReference type="PROSITE" id="PS00108">
    <property type="entry name" value="PROTEIN_KINASE_ST"/>
    <property type="match status" value="1"/>
</dbReference>
<feature type="domain" description="Protein kinase" evidence="8">
    <location>
        <begin position="1"/>
        <end position="261"/>
    </location>
</feature>
<evidence type="ECO:0000256" key="5">
    <source>
        <dbReference type="ARBA" id="ARBA00022777"/>
    </source>
</evidence>
<evidence type="ECO:0000256" key="1">
    <source>
        <dbReference type="ARBA" id="ARBA00012513"/>
    </source>
</evidence>
<dbReference type="GO" id="GO:0005524">
    <property type="term" value="F:ATP binding"/>
    <property type="evidence" value="ECO:0007669"/>
    <property type="project" value="UniProtKB-KW"/>
</dbReference>
<reference evidence="9 10" key="1">
    <citation type="submission" date="2020-07" db="EMBL/GenBank/DDBJ databases">
        <authorList>
            <person name="Zhuang K."/>
            <person name="Ran Y."/>
        </authorList>
    </citation>
    <scope>NUCLEOTIDE SEQUENCE [LARGE SCALE GENOMIC DNA]</scope>
    <source>
        <strain evidence="9 10">WCH-YHL-001</strain>
    </source>
</reference>
<evidence type="ECO:0000256" key="3">
    <source>
        <dbReference type="ARBA" id="ARBA00022679"/>
    </source>
</evidence>
<feature type="region of interest" description="Disordered" evidence="7">
    <location>
        <begin position="307"/>
        <end position="329"/>
    </location>
</feature>
<dbReference type="SUPFAM" id="SSF56112">
    <property type="entry name" value="Protein kinase-like (PK-like)"/>
    <property type="match status" value="1"/>
</dbReference>
<dbReference type="KEGG" id="nhu:H0264_08280"/>
<dbReference type="AlphaFoldDB" id="A0A7D6ZMI8"/>
<dbReference type="Gene3D" id="1.10.510.10">
    <property type="entry name" value="Transferase(Phosphotransferase) domain 1"/>
    <property type="match status" value="1"/>
</dbReference>
<dbReference type="CDD" id="cd14014">
    <property type="entry name" value="STKc_PknB_like"/>
    <property type="match status" value="1"/>
</dbReference>
<evidence type="ECO:0000259" key="8">
    <source>
        <dbReference type="PROSITE" id="PS50011"/>
    </source>
</evidence>
<proteinExistence type="predicted"/>